<organism evidence="3 4">
    <name type="scientific">Sorangium cellulosum</name>
    <name type="common">Polyangium cellulosum</name>
    <dbReference type="NCBI Taxonomy" id="56"/>
    <lineage>
        <taxon>Bacteria</taxon>
        <taxon>Pseudomonadati</taxon>
        <taxon>Myxococcota</taxon>
        <taxon>Polyangia</taxon>
        <taxon>Polyangiales</taxon>
        <taxon>Polyangiaceae</taxon>
        <taxon>Sorangium</taxon>
    </lineage>
</organism>
<dbReference type="AlphaFoldDB" id="A0A150SRA1"/>
<feature type="region of interest" description="Disordered" evidence="2">
    <location>
        <begin position="273"/>
        <end position="298"/>
    </location>
</feature>
<dbReference type="HAMAP" id="MF_01805">
    <property type="entry name" value="ScpA"/>
    <property type="match status" value="1"/>
</dbReference>
<evidence type="ECO:0000256" key="1">
    <source>
        <dbReference type="ARBA" id="ARBA00044777"/>
    </source>
</evidence>
<sequence>GPREGEYVVTLPTFEGPLDLLLHLIQQHELDILDIPVSFVTEKYLEYLKLMRSLSIDLASEYLVMAATLAHIKSKMLLPSVPAGQDDDGMPGEEEDPRAELVRRLLEYQKYKMAAADLAERGTLGRDVFTRGMSESEVPKGPAPFASMPIFGLLDAFERVLKRTNVQIDHEVVFDRISITDRIVELTEKLSARRSMRFEDLLLDSVSKGGVIPRFEVVITFLAVLEMCKLRLIRVHQTDPLAPIHIQLSVPDGTPPPDFEVDEGVPSAERVEAAGGEDAGAPPAAGEGDGAEAPSVGGGELAEPELVEAAEPELVEAAEPELVEAAEPELVEAAEPELVEAAEPELVEAAEPELIEAAEPELIEAAELVEPVEDRSVEAEVPEPAAAAEALELAEAPELAEVAEAPELAEAAEAPSEESAWLGMTAPVEDRSVEVEAPELAETSEAPELAETSEAPELAETSEAPELAEAPSEEPAWPEVAEPVEAMSVETEAPELTEAPSGEPAWPEVAEPVEAMSVETEAPEPAEAPSGEPAWPEVAEPVEAMSVETEAPEPAGAAEAPSEAAMWPELIEPSSGEPAGPERAEPAEETSRAHELVGGEPAAEPDAGPALEQTERDAAADPSDLPASEETATPPEQAAPAEEVDEVDAGSGRDGG</sequence>
<dbReference type="EMBL" id="JEMC01001707">
    <property type="protein sequence ID" value="KYF94818.1"/>
    <property type="molecule type" value="Genomic_DNA"/>
</dbReference>
<feature type="compositionally biased region" description="Low complexity" evidence="2">
    <location>
        <begin position="598"/>
        <end position="612"/>
    </location>
</feature>
<feature type="compositionally biased region" description="Low complexity" evidence="2">
    <location>
        <begin position="438"/>
        <end position="476"/>
    </location>
</feature>
<feature type="compositionally biased region" description="Low complexity" evidence="2">
    <location>
        <begin position="503"/>
        <end position="569"/>
    </location>
</feature>
<feature type="region of interest" description="Disordered" evidence="2">
    <location>
        <begin position="488"/>
        <end position="656"/>
    </location>
</feature>
<evidence type="ECO:0000313" key="3">
    <source>
        <dbReference type="EMBL" id="KYF94818.1"/>
    </source>
</evidence>
<accession>A0A150SRA1</accession>
<dbReference type="Proteomes" id="UP000075515">
    <property type="component" value="Unassembled WGS sequence"/>
</dbReference>
<feature type="non-terminal residue" evidence="3">
    <location>
        <position position="1"/>
    </location>
</feature>
<feature type="compositionally biased region" description="Low complexity" evidence="2">
    <location>
        <begin position="620"/>
        <end position="641"/>
    </location>
</feature>
<feature type="compositionally biased region" description="Basic and acidic residues" evidence="2">
    <location>
        <begin position="580"/>
        <end position="597"/>
    </location>
</feature>
<dbReference type="InterPro" id="IPR003768">
    <property type="entry name" value="ScpA"/>
</dbReference>
<dbReference type="PANTHER" id="PTHR33969">
    <property type="entry name" value="SEGREGATION AND CONDENSATION PROTEIN A"/>
    <property type="match status" value="1"/>
</dbReference>
<reference evidence="3 4" key="1">
    <citation type="submission" date="2014-02" db="EMBL/GenBank/DDBJ databases">
        <title>The small core and large imbalanced accessory genome model reveals a collaborative survival strategy of Sorangium cellulosum strains in nature.</title>
        <authorList>
            <person name="Han K."/>
            <person name="Peng R."/>
            <person name="Blom J."/>
            <person name="Li Y.-Z."/>
        </authorList>
    </citation>
    <scope>NUCLEOTIDE SEQUENCE [LARGE SCALE GENOMIC DNA]</scope>
    <source>
        <strain evidence="3 4">So0149</strain>
    </source>
</reference>
<feature type="compositionally biased region" description="Low complexity" evidence="2">
    <location>
        <begin position="273"/>
        <end position="294"/>
    </location>
</feature>
<dbReference type="Gene3D" id="6.10.250.2410">
    <property type="match status" value="1"/>
</dbReference>
<name>A0A150SRA1_SORCE</name>
<comment type="caution">
    <text evidence="3">The sequence shown here is derived from an EMBL/GenBank/DDBJ whole genome shotgun (WGS) entry which is preliminary data.</text>
</comment>
<dbReference type="Pfam" id="PF02616">
    <property type="entry name" value="SMC_ScpA"/>
    <property type="match status" value="1"/>
</dbReference>
<evidence type="ECO:0000256" key="2">
    <source>
        <dbReference type="SAM" id="MobiDB-lite"/>
    </source>
</evidence>
<feature type="region of interest" description="Disordered" evidence="2">
    <location>
        <begin position="436"/>
        <end position="476"/>
    </location>
</feature>
<protein>
    <recommendedName>
        <fullName evidence="1">Segregation and condensation protein A</fullName>
    </recommendedName>
</protein>
<dbReference type="PANTHER" id="PTHR33969:SF2">
    <property type="entry name" value="SEGREGATION AND CONDENSATION PROTEIN A"/>
    <property type="match status" value="1"/>
</dbReference>
<gene>
    <name evidence="3" type="ORF">BE18_39235</name>
</gene>
<evidence type="ECO:0000313" key="4">
    <source>
        <dbReference type="Proteomes" id="UP000075515"/>
    </source>
</evidence>
<proteinExistence type="inferred from homology"/>